<sequence>MQPKRSPSNGEPARPICGGAEVKKIKAFPPEVERTAAATACVKLVRPDMTPASVSRELNGSCCICGKARFFEYAHVRVCIHTHPPWTDTKTQQGKEFLPMRRQEQSA</sequence>
<protein>
    <submittedName>
        <fullName evidence="2">Uncharacterized protein</fullName>
    </submittedName>
</protein>
<evidence type="ECO:0000313" key="3">
    <source>
        <dbReference type="Proteomes" id="UP001152622"/>
    </source>
</evidence>
<dbReference type="EMBL" id="JAINUF010000010">
    <property type="protein sequence ID" value="KAJ8348662.1"/>
    <property type="molecule type" value="Genomic_DNA"/>
</dbReference>
<keyword evidence="3" id="KW-1185">Reference proteome</keyword>
<organism evidence="2 3">
    <name type="scientific">Synaphobranchus kaupii</name>
    <name type="common">Kaup's arrowtooth eel</name>
    <dbReference type="NCBI Taxonomy" id="118154"/>
    <lineage>
        <taxon>Eukaryota</taxon>
        <taxon>Metazoa</taxon>
        <taxon>Chordata</taxon>
        <taxon>Craniata</taxon>
        <taxon>Vertebrata</taxon>
        <taxon>Euteleostomi</taxon>
        <taxon>Actinopterygii</taxon>
        <taxon>Neopterygii</taxon>
        <taxon>Teleostei</taxon>
        <taxon>Anguilliformes</taxon>
        <taxon>Synaphobranchidae</taxon>
        <taxon>Synaphobranchus</taxon>
    </lineage>
</organism>
<evidence type="ECO:0000256" key="1">
    <source>
        <dbReference type="SAM" id="MobiDB-lite"/>
    </source>
</evidence>
<proteinExistence type="predicted"/>
<gene>
    <name evidence="2" type="ORF">SKAU_G00272510</name>
</gene>
<comment type="caution">
    <text evidence="2">The sequence shown here is derived from an EMBL/GenBank/DDBJ whole genome shotgun (WGS) entry which is preliminary data.</text>
</comment>
<reference evidence="2" key="1">
    <citation type="journal article" date="2023" name="Science">
        <title>Genome structures resolve the early diversification of teleost fishes.</title>
        <authorList>
            <person name="Parey E."/>
            <person name="Louis A."/>
            <person name="Montfort J."/>
            <person name="Bouchez O."/>
            <person name="Roques C."/>
            <person name="Iampietro C."/>
            <person name="Lluch J."/>
            <person name="Castinel A."/>
            <person name="Donnadieu C."/>
            <person name="Desvignes T."/>
            <person name="Floi Bucao C."/>
            <person name="Jouanno E."/>
            <person name="Wen M."/>
            <person name="Mejri S."/>
            <person name="Dirks R."/>
            <person name="Jansen H."/>
            <person name="Henkel C."/>
            <person name="Chen W.J."/>
            <person name="Zahm M."/>
            <person name="Cabau C."/>
            <person name="Klopp C."/>
            <person name="Thompson A.W."/>
            <person name="Robinson-Rechavi M."/>
            <person name="Braasch I."/>
            <person name="Lecointre G."/>
            <person name="Bobe J."/>
            <person name="Postlethwait J.H."/>
            <person name="Berthelot C."/>
            <person name="Roest Crollius H."/>
            <person name="Guiguen Y."/>
        </authorList>
    </citation>
    <scope>NUCLEOTIDE SEQUENCE</scope>
    <source>
        <strain evidence="2">WJC10195</strain>
    </source>
</reference>
<evidence type="ECO:0000313" key="2">
    <source>
        <dbReference type="EMBL" id="KAJ8348662.1"/>
    </source>
</evidence>
<dbReference type="Proteomes" id="UP001152622">
    <property type="component" value="Chromosome 10"/>
</dbReference>
<feature type="region of interest" description="Disordered" evidence="1">
    <location>
        <begin position="84"/>
        <end position="107"/>
    </location>
</feature>
<feature type="compositionally biased region" description="Basic and acidic residues" evidence="1">
    <location>
        <begin position="98"/>
        <end position="107"/>
    </location>
</feature>
<name>A0A9Q1IQJ0_SYNKA</name>
<dbReference type="AlphaFoldDB" id="A0A9Q1IQJ0"/>
<accession>A0A9Q1IQJ0</accession>